<proteinExistence type="predicted"/>
<comment type="caution">
    <text evidence="1">The sequence shown here is derived from an EMBL/GenBank/DDBJ whole genome shotgun (WGS) entry which is preliminary data.</text>
</comment>
<accession>A0ABR6BTZ8</accession>
<reference evidence="1 2" key="1">
    <citation type="submission" date="2020-08" db="EMBL/GenBank/DDBJ databases">
        <title>Genomic Encyclopedia of Archaeal and Bacterial Type Strains, Phase II (KMG-II): from individual species to whole genera.</title>
        <authorList>
            <person name="Goeker M."/>
        </authorList>
    </citation>
    <scope>NUCLEOTIDE SEQUENCE [LARGE SCALE GENOMIC DNA]</scope>
    <source>
        <strain evidence="1 2">DSM 43850</strain>
    </source>
</reference>
<organism evidence="1 2">
    <name type="scientific">Kutzneria viridogrisea</name>
    <dbReference type="NCBI Taxonomy" id="47990"/>
    <lineage>
        <taxon>Bacteria</taxon>
        <taxon>Bacillati</taxon>
        <taxon>Actinomycetota</taxon>
        <taxon>Actinomycetes</taxon>
        <taxon>Pseudonocardiales</taxon>
        <taxon>Pseudonocardiaceae</taxon>
        <taxon>Kutzneria</taxon>
    </lineage>
</organism>
<sequence>MYILDAPGYPTTGAIAMSGVSRSGEVGARGLQQQSAQWIDRALTNAKPAATKAVKVRTHLLSSASERGT</sequence>
<dbReference type="RefSeq" id="WP_182839715.1">
    <property type="nucleotide sequence ID" value="NZ_BAAABQ010000019.1"/>
</dbReference>
<dbReference type="Proteomes" id="UP000517916">
    <property type="component" value="Unassembled WGS sequence"/>
</dbReference>
<keyword evidence="2" id="KW-1185">Reference proteome</keyword>
<gene>
    <name evidence="1" type="ORF">BC739_007368</name>
</gene>
<evidence type="ECO:0000313" key="1">
    <source>
        <dbReference type="EMBL" id="MBA8930135.1"/>
    </source>
</evidence>
<name>A0ABR6BTZ8_9PSEU</name>
<protein>
    <submittedName>
        <fullName evidence="1">Uncharacterized protein</fullName>
    </submittedName>
</protein>
<evidence type="ECO:0000313" key="2">
    <source>
        <dbReference type="Proteomes" id="UP000517916"/>
    </source>
</evidence>
<dbReference type="EMBL" id="JACJID010000006">
    <property type="protein sequence ID" value="MBA8930135.1"/>
    <property type="molecule type" value="Genomic_DNA"/>
</dbReference>